<keyword evidence="9" id="KW-1185">Reference proteome</keyword>
<dbReference type="GO" id="GO:0140297">
    <property type="term" value="F:DNA-binding transcription factor binding"/>
    <property type="evidence" value="ECO:0007669"/>
    <property type="project" value="TreeGrafter"/>
</dbReference>
<reference evidence="9" key="1">
    <citation type="journal article" date="2020" name="PLoS Negl. Trop. Dis.">
        <title>High-quality nuclear genome for Sarcoptes scabiei-A critical resource for a neglected parasite.</title>
        <authorList>
            <person name="Korhonen P.K."/>
            <person name="Gasser R.B."/>
            <person name="Ma G."/>
            <person name="Wang T."/>
            <person name="Stroehlein A.J."/>
            <person name="Young N.D."/>
            <person name="Ang C.S."/>
            <person name="Fernando D.D."/>
            <person name="Lu H.C."/>
            <person name="Taylor S."/>
            <person name="Reynolds S.L."/>
            <person name="Mofiz E."/>
            <person name="Najaraj S.H."/>
            <person name="Gowda H."/>
            <person name="Madugundu A."/>
            <person name="Renuse S."/>
            <person name="Holt D."/>
            <person name="Pandey A."/>
            <person name="Papenfuss A.T."/>
            <person name="Fischer K."/>
        </authorList>
    </citation>
    <scope>NUCLEOTIDE SEQUENCE [LARGE SCALE GENOMIC DNA]</scope>
</reference>
<organism evidence="7">
    <name type="scientific">Sarcoptes scabiei</name>
    <name type="common">Itch mite</name>
    <name type="synonym">Acarus scabiei</name>
    <dbReference type="NCBI Taxonomy" id="52283"/>
    <lineage>
        <taxon>Eukaryota</taxon>
        <taxon>Metazoa</taxon>
        <taxon>Ecdysozoa</taxon>
        <taxon>Arthropoda</taxon>
        <taxon>Chelicerata</taxon>
        <taxon>Arachnida</taxon>
        <taxon>Acari</taxon>
        <taxon>Acariformes</taxon>
        <taxon>Sarcoptiformes</taxon>
        <taxon>Astigmata</taxon>
        <taxon>Psoroptidia</taxon>
        <taxon>Sarcoptoidea</taxon>
        <taxon>Sarcoptidae</taxon>
        <taxon>Sarcoptinae</taxon>
        <taxon>Sarcoptes</taxon>
    </lineage>
</organism>
<evidence type="ECO:0000256" key="3">
    <source>
        <dbReference type="ARBA" id="ARBA00022833"/>
    </source>
</evidence>
<keyword evidence="1 5" id="KW-0479">Metal-binding</keyword>
<keyword evidence="3 5" id="KW-0862">Zinc</keyword>
<dbReference type="AlphaFoldDB" id="A0A834RAB0"/>
<evidence type="ECO:0000256" key="5">
    <source>
        <dbReference type="PROSITE-ProRule" id="PRU00125"/>
    </source>
</evidence>
<dbReference type="SMART" id="SM00132">
    <property type="entry name" value="LIM"/>
    <property type="match status" value="1"/>
</dbReference>
<dbReference type="GO" id="GO:0005634">
    <property type="term" value="C:nucleus"/>
    <property type="evidence" value="ECO:0007669"/>
    <property type="project" value="TreeGrafter"/>
</dbReference>
<reference evidence="8" key="3">
    <citation type="submission" date="2022-06" db="UniProtKB">
        <authorList>
            <consortium name="EnsemblMetazoa"/>
        </authorList>
    </citation>
    <scope>IDENTIFICATION</scope>
</reference>
<keyword evidence="4 5" id="KW-0440">LIM domain</keyword>
<feature type="domain" description="LIM zinc-binding" evidence="6">
    <location>
        <begin position="1"/>
        <end position="49"/>
    </location>
</feature>
<dbReference type="Proteomes" id="UP000070412">
    <property type="component" value="Unassembled WGS sequence"/>
</dbReference>
<evidence type="ECO:0000313" key="7">
    <source>
        <dbReference type="EMBL" id="KAF7491751.1"/>
    </source>
</evidence>
<proteinExistence type="predicted"/>
<evidence type="ECO:0000256" key="4">
    <source>
        <dbReference type="ARBA" id="ARBA00023038"/>
    </source>
</evidence>
<evidence type="ECO:0000313" key="8">
    <source>
        <dbReference type="EnsemblMetazoa" id="KAF7491751.1"/>
    </source>
</evidence>
<reference evidence="7" key="2">
    <citation type="submission" date="2020-01" db="EMBL/GenBank/DDBJ databases">
        <authorList>
            <person name="Korhonen P.K.K."/>
            <person name="Guangxu M.G."/>
            <person name="Wang T.W."/>
            <person name="Stroehlein A.J.S."/>
            <person name="Young N.D."/>
            <person name="Ang C.-S.A."/>
            <person name="Fernando D.W.F."/>
            <person name="Lu H.L."/>
            <person name="Taylor S.T."/>
            <person name="Ehtesham M.E.M."/>
            <person name="Najaraj S.H.N."/>
            <person name="Harsha G.H.G."/>
            <person name="Madugundu A.M."/>
            <person name="Renuse S.R."/>
            <person name="Holt D.H."/>
            <person name="Pandey A.P."/>
            <person name="Papenfuss A.P."/>
            <person name="Gasser R.B.G."/>
            <person name="Fischer K.F."/>
        </authorList>
    </citation>
    <scope>NUCLEOTIDE SEQUENCE</scope>
    <source>
        <strain evidence="7">SSS_KF_BRIS2020</strain>
    </source>
</reference>
<dbReference type="InterPro" id="IPR050945">
    <property type="entry name" value="LMO_RBTN_TF"/>
</dbReference>
<dbReference type="Gene3D" id="2.10.110.10">
    <property type="entry name" value="Cysteine Rich Protein"/>
    <property type="match status" value="1"/>
</dbReference>
<dbReference type="GO" id="GO:0045944">
    <property type="term" value="P:positive regulation of transcription by RNA polymerase II"/>
    <property type="evidence" value="ECO:0007669"/>
    <property type="project" value="TreeGrafter"/>
</dbReference>
<dbReference type="EMBL" id="WVUK01000058">
    <property type="protein sequence ID" value="KAF7491751.1"/>
    <property type="molecule type" value="Genomic_DNA"/>
</dbReference>
<dbReference type="PROSITE" id="PS50023">
    <property type="entry name" value="LIM_DOMAIN_2"/>
    <property type="match status" value="1"/>
</dbReference>
<dbReference type="Pfam" id="PF00412">
    <property type="entry name" value="LIM"/>
    <property type="match status" value="1"/>
</dbReference>
<dbReference type="InterPro" id="IPR001781">
    <property type="entry name" value="Znf_LIM"/>
</dbReference>
<dbReference type="PANTHER" id="PTHR45787">
    <property type="entry name" value="LD11652P"/>
    <property type="match status" value="1"/>
</dbReference>
<gene>
    <name evidence="7" type="ORF">SSS_8964</name>
</gene>
<dbReference type="GO" id="GO:0003713">
    <property type="term" value="F:transcription coactivator activity"/>
    <property type="evidence" value="ECO:0007669"/>
    <property type="project" value="TreeGrafter"/>
</dbReference>
<dbReference type="GO" id="GO:0046872">
    <property type="term" value="F:metal ion binding"/>
    <property type="evidence" value="ECO:0007669"/>
    <property type="project" value="UniProtKB-KW"/>
</dbReference>
<evidence type="ECO:0000256" key="1">
    <source>
        <dbReference type="ARBA" id="ARBA00022723"/>
    </source>
</evidence>
<sequence length="130" mass="15142">MVMRARGNVYHLECFKCEACNHRFCVGDRFYLHDNRILCEYDYEEQMTLNQIHQQHHFGSTQTTYNHHPHNPAMPNYPQNQLYQLSSLPPGTQQPSYLQCSQFTISETEMNGKSINGCQNGTDDCPKPKI</sequence>
<evidence type="ECO:0000256" key="2">
    <source>
        <dbReference type="ARBA" id="ARBA00022737"/>
    </source>
</evidence>
<dbReference type="EnsemblMetazoa" id="SSS_8964s_mrna">
    <property type="protein sequence ID" value="KAF7491751.1"/>
    <property type="gene ID" value="SSS_8964"/>
</dbReference>
<protein>
    <submittedName>
        <fullName evidence="7">Rhombotin-1</fullName>
    </submittedName>
</protein>
<evidence type="ECO:0000313" key="9">
    <source>
        <dbReference type="Proteomes" id="UP000070412"/>
    </source>
</evidence>
<dbReference type="PANTHER" id="PTHR45787:SF1">
    <property type="entry name" value="LIM ZINC-BINDING DOMAIN-CONTAINING PROTEIN"/>
    <property type="match status" value="1"/>
</dbReference>
<accession>A0A834RAB0</accession>
<keyword evidence="2" id="KW-0677">Repeat</keyword>
<dbReference type="OrthoDB" id="6352355at2759"/>
<name>A0A834RAB0_SARSC</name>
<evidence type="ECO:0000259" key="6">
    <source>
        <dbReference type="PROSITE" id="PS50023"/>
    </source>
</evidence>